<evidence type="ECO:0000313" key="2">
    <source>
        <dbReference type="Proteomes" id="UP000249688"/>
    </source>
</evidence>
<reference evidence="1 2" key="1">
    <citation type="submission" date="2018-06" db="EMBL/GenBank/DDBJ databases">
        <title>Genomic Encyclopedia of Archaeal and Bacterial Type Strains, Phase II (KMG-II): from individual species to whole genera.</title>
        <authorList>
            <person name="Goeker M."/>
        </authorList>
    </citation>
    <scope>NUCLEOTIDE SEQUENCE [LARGE SCALE GENOMIC DNA]</scope>
    <source>
        <strain evidence="1 2">DSM 24525</strain>
    </source>
</reference>
<name>A0A2W7IN55_9PROT</name>
<dbReference type="Proteomes" id="UP000249688">
    <property type="component" value="Unassembled WGS sequence"/>
</dbReference>
<dbReference type="RefSeq" id="WP_111397062.1">
    <property type="nucleotide sequence ID" value="NZ_QKYU01000004.1"/>
</dbReference>
<evidence type="ECO:0008006" key="3">
    <source>
        <dbReference type="Google" id="ProtNLM"/>
    </source>
</evidence>
<evidence type="ECO:0000313" key="1">
    <source>
        <dbReference type="EMBL" id="PZW48741.1"/>
    </source>
</evidence>
<gene>
    <name evidence="1" type="ORF">C8P66_104158</name>
</gene>
<accession>A0A2W7IN55</accession>
<protein>
    <recommendedName>
        <fullName evidence="3">DUF1643 domain-containing protein</fullName>
    </recommendedName>
</protein>
<sequence length="187" mass="20273">MTTTAAGDHNAGGKVRLKVADHIVSDARFGGERNCYRYWLERRWDGKPFGSPGYAVQIGMNPSVADVDFDDPTVARCVERAKLWGCGGMVMLNAFAYRCTDKLRLLEVADPVGPENDATIRRYAAQAKVVVVGWGQPPAVLRGRGAEVAAQLRAAGVMPMCFKVNKDGSPKHPLYVAIRAGLIPFPA</sequence>
<dbReference type="EMBL" id="QKYU01000004">
    <property type="protein sequence ID" value="PZW48741.1"/>
    <property type="molecule type" value="Genomic_DNA"/>
</dbReference>
<dbReference type="Pfam" id="PF07799">
    <property type="entry name" value="DUF1643"/>
    <property type="match status" value="1"/>
</dbReference>
<comment type="caution">
    <text evidence="1">The sequence shown here is derived from an EMBL/GenBank/DDBJ whole genome shotgun (WGS) entry which is preliminary data.</text>
</comment>
<proteinExistence type="predicted"/>
<dbReference type="OrthoDB" id="9807577at2"/>
<dbReference type="InterPro" id="IPR012441">
    <property type="entry name" value="DUF1643"/>
</dbReference>
<keyword evidence="2" id="KW-1185">Reference proteome</keyword>
<organism evidence="1 2">
    <name type="scientific">Humitalea rosea</name>
    <dbReference type="NCBI Taxonomy" id="990373"/>
    <lineage>
        <taxon>Bacteria</taxon>
        <taxon>Pseudomonadati</taxon>
        <taxon>Pseudomonadota</taxon>
        <taxon>Alphaproteobacteria</taxon>
        <taxon>Acetobacterales</taxon>
        <taxon>Roseomonadaceae</taxon>
        <taxon>Humitalea</taxon>
    </lineage>
</organism>
<dbReference type="AlphaFoldDB" id="A0A2W7IN55"/>